<evidence type="ECO:0000256" key="3">
    <source>
        <dbReference type="ARBA" id="ARBA00022827"/>
    </source>
</evidence>
<dbReference type="RefSeq" id="WP_338092030.1">
    <property type="nucleotide sequence ID" value="NZ_JACHVP010000002.1"/>
</dbReference>
<dbReference type="EMBL" id="JACHVP010000002">
    <property type="protein sequence ID" value="MBB2967792.1"/>
    <property type="molecule type" value="Genomic_DNA"/>
</dbReference>
<dbReference type="SUPFAM" id="SSF56645">
    <property type="entry name" value="Acyl-CoA dehydrogenase NM domain-like"/>
    <property type="match status" value="1"/>
</dbReference>
<keyword evidence="2" id="KW-0285">Flavoprotein</keyword>
<keyword evidence="3" id="KW-0274">FAD</keyword>
<evidence type="ECO:0000256" key="2">
    <source>
        <dbReference type="ARBA" id="ARBA00022630"/>
    </source>
</evidence>
<proteinExistence type="inferred from homology"/>
<comment type="similarity">
    <text evidence="1">Belongs to the acyl-CoA dehydrogenase family.</text>
</comment>
<dbReference type="AlphaFoldDB" id="A0A7W4YJU0"/>
<accession>A0A7W4YJU0</accession>
<comment type="caution">
    <text evidence="5">The sequence shown here is derived from an EMBL/GenBank/DDBJ whole genome shotgun (WGS) entry which is preliminary data.</text>
</comment>
<dbReference type="GO" id="GO:0016627">
    <property type="term" value="F:oxidoreductase activity, acting on the CH-CH group of donors"/>
    <property type="evidence" value="ECO:0007669"/>
    <property type="project" value="InterPro"/>
</dbReference>
<keyword evidence="6" id="KW-1185">Reference proteome</keyword>
<gene>
    <name evidence="5" type="ORF">FHX33_002555</name>
</gene>
<sequence>MTTDGASFARFLSASSSWGGSVAPMLAVLRAVEPGSLLPSPGAGQTDERLRRLARVAESDVTAARVLEPHVDAVAILAEAGEPAPERGTTWGVFAAEAPDAVVQAIPTADGWLLRGRKAWCSLAGELTNALVTATTLTGERRMFAVDLTAAEVTAEPAHWVARGLAEVVSGPVRFDGALATPVGGDGWYLDRPGFRWGAVGVAACWWGGCLPIAEALAARVRRRPDDELGAARAGELHRALDAGRLALRDAAARIDSGAVDDAALLAHGVRGTVADAVVLALAAARDVLGPAALAFDESLARRCADLELYVAQYHRGRDDASLARHLPEAGLAW</sequence>
<evidence type="ECO:0000256" key="1">
    <source>
        <dbReference type="ARBA" id="ARBA00009347"/>
    </source>
</evidence>
<dbReference type="Pfam" id="PF00441">
    <property type="entry name" value="Acyl-CoA_dh_1"/>
    <property type="match status" value="1"/>
</dbReference>
<evidence type="ECO:0000259" key="4">
    <source>
        <dbReference type="Pfam" id="PF00441"/>
    </source>
</evidence>
<protein>
    <recommendedName>
        <fullName evidence="4">Acyl-CoA dehydrogenase/oxidase C-terminal domain-containing protein</fullName>
    </recommendedName>
</protein>
<dbReference type="SUPFAM" id="SSF47203">
    <property type="entry name" value="Acyl-CoA dehydrogenase C-terminal domain-like"/>
    <property type="match status" value="1"/>
</dbReference>
<dbReference type="InterPro" id="IPR009100">
    <property type="entry name" value="AcylCoA_DH/oxidase_NM_dom_sf"/>
</dbReference>
<dbReference type="Proteomes" id="UP000538196">
    <property type="component" value="Unassembled WGS sequence"/>
</dbReference>
<dbReference type="InterPro" id="IPR009075">
    <property type="entry name" value="AcylCo_DH/oxidase_C"/>
</dbReference>
<dbReference type="InterPro" id="IPR036250">
    <property type="entry name" value="AcylCo_DH-like_C"/>
</dbReference>
<evidence type="ECO:0000313" key="6">
    <source>
        <dbReference type="Proteomes" id="UP000538196"/>
    </source>
</evidence>
<evidence type="ECO:0000313" key="5">
    <source>
        <dbReference type="EMBL" id="MBB2967792.1"/>
    </source>
</evidence>
<organism evidence="5 6">
    <name type="scientific">Leifsonia aquatica</name>
    <name type="common">Corynebacterium aquaticum</name>
    <dbReference type="NCBI Taxonomy" id="144185"/>
    <lineage>
        <taxon>Bacteria</taxon>
        <taxon>Bacillati</taxon>
        <taxon>Actinomycetota</taxon>
        <taxon>Actinomycetes</taxon>
        <taxon>Micrococcales</taxon>
        <taxon>Microbacteriaceae</taxon>
        <taxon>Leifsonia</taxon>
    </lineage>
</organism>
<dbReference type="Gene3D" id="2.40.110.10">
    <property type="entry name" value="Butyryl-CoA Dehydrogenase, subunit A, domain 2"/>
    <property type="match status" value="1"/>
</dbReference>
<feature type="domain" description="Acyl-CoA dehydrogenase/oxidase C-terminal" evidence="4">
    <location>
        <begin position="185"/>
        <end position="307"/>
    </location>
</feature>
<name>A0A7W4YJU0_LEIAQ</name>
<dbReference type="InterPro" id="IPR046373">
    <property type="entry name" value="Acyl-CoA_Oxase/DH_mid-dom_sf"/>
</dbReference>
<reference evidence="5 6" key="1">
    <citation type="submission" date="2020-08" db="EMBL/GenBank/DDBJ databases">
        <title>Sequencing the genomes of 1000 actinobacteria strains.</title>
        <authorList>
            <person name="Klenk H.-P."/>
        </authorList>
    </citation>
    <scope>NUCLEOTIDE SEQUENCE [LARGE SCALE GENOMIC DNA]</scope>
    <source>
        <strain evidence="5 6">DSM 20146</strain>
    </source>
</reference>